<dbReference type="AlphaFoldDB" id="A0A6M4M9N4"/>
<dbReference type="PANTHER" id="PTHR40940">
    <property type="entry name" value="PROTEIN BATD-RELATED"/>
    <property type="match status" value="1"/>
</dbReference>
<organism evidence="5 6">
    <name type="scientific">Alteromonas pelagimontana</name>
    <dbReference type="NCBI Taxonomy" id="1858656"/>
    <lineage>
        <taxon>Bacteria</taxon>
        <taxon>Pseudomonadati</taxon>
        <taxon>Pseudomonadota</taxon>
        <taxon>Gammaproteobacteria</taxon>
        <taxon>Alteromonadales</taxon>
        <taxon>Alteromonadaceae</taxon>
        <taxon>Alteromonas/Salinimonas group</taxon>
        <taxon>Alteromonas</taxon>
    </lineage>
</organism>
<evidence type="ECO:0000256" key="3">
    <source>
        <dbReference type="SAM" id="SignalP"/>
    </source>
</evidence>
<evidence type="ECO:0000256" key="2">
    <source>
        <dbReference type="SAM" id="Phobius"/>
    </source>
</evidence>
<feature type="region of interest" description="Disordered" evidence="1">
    <location>
        <begin position="384"/>
        <end position="416"/>
    </location>
</feature>
<evidence type="ECO:0000313" key="5">
    <source>
        <dbReference type="EMBL" id="QJR79871.1"/>
    </source>
</evidence>
<evidence type="ECO:0000313" key="6">
    <source>
        <dbReference type="Proteomes" id="UP000219285"/>
    </source>
</evidence>
<keyword evidence="2" id="KW-0472">Membrane</keyword>
<evidence type="ECO:0000259" key="4">
    <source>
        <dbReference type="Pfam" id="PF25607"/>
    </source>
</evidence>
<keyword evidence="3" id="KW-0732">Signal</keyword>
<dbReference type="Pfam" id="PF25607">
    <property type="entry name" value="DUF7939"/>
    <property type="match status" value="1"/>
</dbReference>
<accession>A0A6M4M9N4</accession>
<dbReference type="KEGG" id="apel:CA267_003260"/>
<dbReference type="Proteomes" id="UP000219285">
    <property type="component" value="Chromosome"/>
</dbReference>
<feature type="signal peptide" evidence="3">
    <location>
        <begin position="1"/>
        <end position="21"/>
    </location>
</feature>
<reference evidence="5 6" key="2">
    <citation type="submission" date="2020-04" db="EMBL/GenBank/DDBJ databases">
        <title>Complete genome sequence of Alteromonas pelagimontana 5.12T.</title>
        <authorList>
            <person name="Sinha R.K."/>
            <person name="Krishnan K.P."/>
            <person name="Kurian J.P."/>
        </authorList>
    </citation>
    <scope>NUCLEOTIDE SEQUENCE [LARGE SCALE GENOMIC DNA]</scope>
    <source>
        <strain evidence="5 6">5.12</strain>
    </source>
</reference>
<keyword evidence="6" id="KW-1185">Reference proteome</keyword>
<evidence type="ECO:0000256" key="1">
    <source>
        <dbReference type="SAM" id="MobiDB-lite"/>
    </source>
</evidence>
<keyword evidence="2" id="KW-1133">Transmembrane helix</keyword>
<protein>
    <submittedName>
        <fullName evidence="5">Protein BatD</fullName>
    </submittedName>
</protein>
<feature type="transmembrane region" description="Helical" evidence="2">
    <location>
        <begin position="423"/>
        <end position="444"/>
    </location>
</feature>
<dbReference type="PANTHER" id="PTHR40940:SF1">
    <property type="entry name" value="PROTEIN BATD"/>
    <property type="match status" value="1"/>
</dbReference>
<feature type="domain" description="DUF7939" evidence="4">
    <location>
        <begin position="474"/>
        <end position="556"/>
    </location>
</feature>
<reference evidence="6" key="1">
    <citation type="submission" date="2014-12" db="EMBL/GenBank/DDBJ databases">
        <title>Complete genome sequence of a multi-drug resistant Klebsiella pneumoniae.</title>
        <authorList>
            <person name="Hua X."/>
            <person name="Chen Q."/>
            <person name="Li X."/>
            <person name="Feng Y."/>
            <person name="Ruan Z."/>
            <person name="Yu Y."/>
        </authorList>
    </citation>
    <scope>NUCLEOTIDE SEQUENCE [LARGE SCALE GENOMIC DNA]</scope>
    <source>
        <strain evidence="6">5.12</strain>
    </source>
</reference>
<sequence length="577" mass="63925">MVMKQFIILLAGLFFMAAAYADVSRVEATIDKNPVMVDEAIRLTVRAEGDADRDAFDSSPLLKDFVVGRTSVSSQTSIVNFDTTQTTSWTTTLFPRAEGKFTIPAFTIEGKKTAPIEVNVIPVSGSGDQPVRDYYVTTDVDTSTVYLQQQIRYTVKLFLASNIERGSLQAPELKSAQIRQLGEDKQYTDIVNGKRYQIIERNFAIVPEQSGELIVKGPVFSGEVLAPNTNQRFGFFNRTQSINRVGPDISITVKPQPQGLVYHWLPSEFVSLEEEWQKDKGFIVGEPVTRTVTLTAMGVVEEQLPELPQHYPPNFKLYPDQANTATVDKDNLLIAQRVESIAIIPTQAGNFVLPDITVPWFNVLTGKTEYATLPARSIEVKAASGSAQQPTPADNAVLSSPAVDTVATKESSPVEPTQANPSYTTWILIVLWLLTIIGWSATVYHYRMRQAGPASVSNKNSSRFNKANVNADEAQLYRQLEDAVRQENPGLIQHTLAQWLTVMHPEGRTVRRPDSWAMSAPLQPFIDDLLSSRYGSGQRDWNNQALLNALQATRQAYLKKHSAGGKALAGLYPDSKK</sequence>
<keyword evidence="2" id="KW-0812">Transmembrane</keyword>
<dbReference type="InterPro" id="IPR025738">
    <property type="entry name" value="BatD"/>
</dbReference>
<dbReference type="OrthoDB" id="5293418at2"/>
<proteinExistence type="predicted"/>
<feature type="chain" id="PRO_5028927290" evidence="3">
    <location>
        <begin position="22"/>
        <end position="577"/>
    </location>
</feature>
<dbReference type="InterPro" id="IPR057699">
    <property type="entry name" value="DUF7939"/>
</dbReference>
<gene>
    <name evidence="5" type="ORF">CA267_003260</name>
</gene>
<dbReference type="Pfam" id="PF13584">
    <property type="entry name" value="BatD"/>
    <property type="match status" value="1"/>
</dbReference>
<name>A0A6M4M9N4_9ALTE</name>
<dbReference type="EMBL" id="CP052766">
    <property type="protein sequence ID" value="QJR79871.1"/>
    <property type="molecule type" value="Genomic_DNA"/>
</dbReference>